<dbReference type="OMA" id="MFADDTC"/>
<name>R7UT74_CAPTE</name>
<gene>
    <name evidence="2" type="ORF">CAPTEDRAFT_102045</name>
</gene>
<feature type="non-terminal residue" evidence="2">
    <location>
        <position position="1"/>
    </location>
</feature>
<accession>R7UT74</accession>
<dbReference type="HOGENOM" id="CLU_2533917_0_0_1"/>
<keyword evidence="1" id="KW-1133">Transmembrane helix</keyword>
<dbReference type="AlphaFoldDB" id="R7UT74"/>
<keyword evidence="4" id="KW-1185">Reference proteome</keyword>
<dbReference type="Proteomes" id="UP000014760">
    <property type="component" value="Unassembled WGS sequence"/>
</dbReference>
<keyword evidence="1" id="KW-0812">Transmembrane</keyword>
<evidence type="ECO:0000313" key="2">
    <source>
        <dbReference type="EMBL" id="ELU06566.1"/>
    </source>
</evidence>
<organism evidence="2">
    <name type="scientific">Capitella teleta</name>
    <name type="common">Polychaete worm</name>
    <dbReference type="NCBI Taxonomy" id="283909"/>
    <lineage>
        <taxon>Eukaryota</taxon>
        <taxon>Metazoa</taxon>
        <taxon>Spiralia</taxon>
        <taxon>Lophotrochozoa</taxon>
        <taxon>Annelida</taxon>
        <taxon>Polychaeta</taxon>
        <taxon>Sedentaria</taxon>
        <taxon>Scolecida</taxon>
        <taxon>Capitellidae</taxon>
        <taxon>Capitella</taxon>
    </lineage>
</organism>
<reference evidence="2 4" key="2">
    <citation type="journal article" date="2013" name="Nature">
        <title>Insights into bilaterian evolution from three spiralian genomes.</title>
        <authorList>
            <person name="Simakov O."/>
            <person name="Marletaz F."/>
            <person name="Cho S.J."/>
            <person name="Edsinger-Gonzales E."/>
            <person name="Havlak P."/>
            <person name="Hellsten U."/>
            <person name="Kuo D.H."/>
            <person name="Larsson T."/>
            <person name="Lv J."/>
            <person name="Arendt D."/>
            <person name="Savage R."/>
            <person name="Osoegawa K."/>
            <person name="de Jong P."/>
            <person name="Grimwood J."/>
            <person name="Chapman J.A."/>
            <person name="Shapiro H."/>
            <person name="Aerts A."/>
            <person name="Otillar R.P."/>
            <person name="Terry A.Y."/>
            <person name="Boore J.L."/>
            <person name="Grigoriev I.V."/>
            <person name="Lindberg D.R."/>
            <person name="Seaver E.C."/>
            <person name="Weisblat D.A."/>
            <person name="Putnam N.H."/>
            <person name="Rokhsar D.S."/>
        </authorList>
    </citation>
    <scope>NUCLEOTIDE SEQUENCE</scope>
    <source>
        <strain evidence="2 4">I ESC-2004</strain>
    </source>
</reference>
<reference evidence="4" key="1">
    <citation type="submission" date="2012-12" db="EMBL/GenBank/DDBJ databases">
        <authorList>
            <person name="Hellsten U."/>
            <person name="Grimwood J."/>
            <person name="Chapman J.A."/>
            <person name="Shapiro H."/>
            <person name="Aerts A."/>
            <person name="Otillar R.P."/>
            <person name="Terry A.Y."/>
            <person name="Boore J.L."/>
            <person name="Simakov O."/>
            <person name="Marletaz F."/>
            <person name="Cho S.-J."/>
            <person name="Edsinger-Gonzales E."/>
            <person name="Havlak P."/>
            <person name="Kuo D.-H."/>
            <person name="Larsson T."/>
            <person name="Lv J."/>
            <person name="Arendt D."/>
            <person name="Savage R."/>
            <person name="Osoegawa K."/>
            <person name="de Jong P."/>
            <person name="Lindberg D.R."/>
            <person name="Seaver E.C."/>
            <person name="Weisblat D.A."/>
            <person name="Putnam N.H."/>
            <person name="Grigoriev I.V."/>
            <person name="Rokhsar D.S."/>
        </authorList>
    </citation>
    <scope>NUCLEOTIDE SEQUENCE</scope>
    <source>
        <strain evidence="4">I ESC-2004</strain>
    </source>
</reference>
<dbReference type="EMBL" id="AMQN01022711">
    <property type="status" value="NOT_ANNOTATED_CDS"/>
    <property type="molecule type" value="Genomic_DNA"/>
</dbReference>
<reference evidence="3" key="3">
    <citation type="submission" date="2015-06" db="UniProtKB">
        <authorList>
            <consortium name="EnsemblMetazoa"/>
        </authorList>
    </citation>
    <scope>IDENTIFICATION</scope>
</reference>
<keyword evidence="1" id="KW-0472">Membrane</keyword>
<evidence type="ECO:0008006" key="5">
    <source>
        <dbReference type="Google" id="ProtNLM"/>
    </source>
</evidence>
<dbReference type="EMBL" id="KB300523">
    <property type="protein sequence ID" value="ELU06566.1"/>
    <property type="molecule type" value="Genomic_DNA"/>
</dbReference>
<sequence>QWFHSYLHGWQQFVGLVNTTSSLLPINCCVPQGSILLLGLLLFLFYIIDLPQSFNLLSIIFADDVNVFFSTKNVNQRLQRQIEC</sequence>
<dbReference type="EnsemblMetazoa" id="CapteT102045">
    <property type="protein sequence ID" value="CapteP102045"/>
    <property type="gene ID" value="CapteG102045"/>
</dbReference>
<evidence type="ECO:0000313" key="4">
    <source>
        <dbReference type="Proteomes" id="UP000014760"/>
    </source>
</evidence>
<proteinExistence type="predicted"/>
<feature type="transmembrane region" description="Helical" evidence="1">
    <location>
        <begin position="24"/>
        <end position="48"/>
    </location>
</feature>
<protein>
    <recommendedName>
        <fullName evidence="5">Reverse transcriptase domain-containing protein</fullName>
    </recommendedName>
</protein>
<evidence type="ECO:0000313" key="3">
    <source>
        <dbReference type="EnsemblMetazoa" id="CapteP102045"/>
    </source>
</evidence>
<evidence type="ECO:0000256" key="1">
    <source>
        <dbReference type="SAM" id="Phobius"/>
    </source>
</evidence>